<dbReference type="InterPro" id="IPR043502">
    <property type="entry name" value="DNA/RNA_pol_sf"/>
</dbReference>
<dbReference type="PANTHER" id="PTHR11439:SF440">
    <property type="entry name" value="INTEGRASE CATALYTIC DOMAIN-CONTAINING PROTEIN"/>
    <property type="match status" value="1"/>
</dbReference>
<dbReference type="Proteomes" id="UP001159659">
    <property type="component" value="Unassembled WGS sequence"/>
</dbReference>
<dbReference type="CDD" id="cd09272">
    <property type="entry name" value="RNase_HI_RT_Ty1"/>
    <property type="match status" value="1"/>
</dbReference>
<feature type="domain" description="Reverse transcriptase Ty1/copia-type" evidence="1">
    <location>
        <begin position="3"/>
        <end position="94"/>
    </location>
</feature>
<reference evidence="2" key="1">
    <citation type="submission" date="2022-12" db="EMBL/GenBank/DDBJ databases">
        <authorList>
            <person name="Webb A."/>
        </authorList>
    </citation>
    <scope>NUCLEOTIDE SEQUENCE</scope>
    <source>
        <strain evidence="2">Pf2</strain>
    </source>
</reference>
<dbReference type="EMBL" id="CANTFK010000842">
    <property type="protein sequence ID" value="CAI5730849.1"/>
    <property type="molecule type" value="Genomic_DNA"/>
</dbReference>
<organism evidence="2 3">
    <name type="scientific">Peronospora farinosa</name>
    <dbReference type="NCBI Taxonomy" id="134698"/>
    <lineage>
        <taxon>Eukaryota</taxon>
        <taxon>Sar</taxon>
        <taxon>Stramenopiles</taxon>
        <taxon>Oomycota</taxon>
        <taxon>Peronosporomycetes</taxon>
        <taxon>Peronosporales</taxon>
        <taxon>Peronosporaceae</taxon>
        <taxon>Peronospora</taxon>
    </lineage>
</organism>
<dbReference type="PANTHER" id="PTHR11439">
    <property type="entry name" value="GAG-POL-RELATED RETROTRANSPOSON"/>
    <property type="match status" value="1"/>
</dbReference>
<evidence type="ECO:0000259" key="1">
    <source>
        <dbReference type="Pfam" id="PF07727"/>
    </source>
</evidence>
<dbReference type="InterPro" id="IPR013103">
    <property type="entry name" value="RVT_2"/>
</dbReference>
<proteinExistence type="predicted"/>
<dbReference type="Pfam" id="PF07727">
    <property type="entry name" value="RVT_2"/>
    <property type="match status" value="1"/>
</dbReference>
<name>A0AAV0U5B9_9STRA</name>
<protein>
    <recommendedName>
        <fullName evidence="1">Reverse transcriptase Ty1/copia-type domain-containing protein</fullName>
    </recommendedName>
</protein>
<sequence>MCVYFRWKKQRILIVGVYVDDLIVTGMDQRAVDNFFGELISLSVKDLGPARKFLGMRIQYEEEKGYNFDQEVGILDMLKEHGLEMAHGVRVPITSDWNDTENAMLQLLPVSGGDGITVKKFQSIAGSLLWISRCNRPDIAFAVHKASRRTHQPTMGDWKLAKRIAMYLSGTKKLRLSMVGNGDDSNVLQVVGYSDADFAADKCDRKSVTGGLITVDNIPVSWMCKKQGGVSLSTMEAEFTAASLMARELLGVRELLQELNLKLEEPMPLRVDNQAALKQLDGERASAKAKHIDVRIKFVGCFTKRGIIKPEYRETGSMPADILTKALAAPRLDELRQVIGLN</sequence>
<dbReference type="AlphaFoldDB" id="A0AAV0U5B9"/>
<gene>
    <name evidence="2" type="ORF">PFR002_LOCUS6403</name>
</gene>
<dbReference type="SUPFAM" id="SSF56672">
    <property type="entry name" value="DNA/RNA polymerases"/>
    <property type="match status" value="1"/>
</dbReference>
<comment type="caution">
    <text evidence="2">The sequence shown here is derived from an EMBL/GenBank/DDBJ whole genome shotgun (WGS) entry which is preliminary data.</text>
</comment>
<accession>A0AAV0U5B9</accession>
<evidence type="ECO:0000313" key="3">
    <source>
        <dbReference type="Proteomes" id="UP001159659"/>
    </source>
</evidence>
<evidence type="ECO:0000313" key="2">
    <source>
        <dbReference type="EMBL" id="CAI5730849.1"/>
    </source>
</evidence>